<gene>
    <name evidence="2" type="ORF">GN244_ATG15325</name>
</gene>
<protein>
    <recommendedName>
        <fullName evidence="4">RxLR effector protein</fullName>
    </recommendedName>
</protein>
<accession>A0A833ST57</accession>
<evidence type="ECO:0000313" key="2">
    <source>
        <dbReference type="EMBL" id="KAF4032815.1"/>
    </source>
</evidence>
<dbReference type="EMBL" id="WSZM01000463">
    <property type="protein sequence ID" value="KAF4032815.1"/>
    <property type="molecule type" value="Genomic_DNA"/>
</dbReference>
<evidence type="ECO:0008006" key="4">
    <source>
        <dbReference type="Google" id="ProtNLM"/>
    </source>
</evidence>
<keyword evidence="1" id="KW-0732">Signal</keyword>
<dbReference type="Proteomes" id="UP000602510">
    <property type="component" value="Unassembled WGS sequence"/>
</dbReference>
<organism evidence="2 3">
    <name type="scientific">Phytophthora infestans</name>
    <name type="common">Potato late blight agent</name>
    <name type="synonym">Botrytis infestans</name>
    <dbReference type="NCBI Taxonomy" id="4787"/>
    <lineage>
        <taxon>Eukaryota</taxon>
        <taxon>Sar</taxon>
        <taxon>Stramenopiles</taxon>
        <taxon>Oomycota</taxon>
        <taxon>Peronosporomycetes</taxon>
        <taxon>Peronosporales</taxon>
        <taxon>Peronosporaceae</taxon>
        <taxon>Phytophthora</taxon>
    </lineage>
</organism>
<name>A0A833ST57_PHYIN</name>
<sequence>MRIWSLWLFTVAITLAANFAGSAASNAQQRPELQRHRSLRTFTALRSEDIEDSFAKTTNEYDERGFFKRLQVMIARAKTGDATARRARDQKQFQHWFHKKFRRAELKGKAQDIKKEYFYRMSTGYESYYRKRQSGVL</sequence>
<proteinExistence type="predicted"/>
<comment type="caution">
    <text evidence="2">The sequence shown here is derived from an EMBL/GenBank/DDBJ whole genome shotgun (WGS) entry which is preliminary data.</text>
</comment>
<dbReference type="AlphaFoldDB" id="A0A833ST57"/>
<feature type="chain" id="PRO_5032620947" description="RxLR effector protein" evidence="1">
    <location>
        <begin position="17"/>
        <end position="137"/>
    </location>
</feature>
<evidence type="ECO:0000256" key="1">
    <source>
        <dbReference type="SAM" id="SignalP"/>
    </source>
</evidence>
<evidence type="ECO:0000313" key="3">
    <source>
        <dbReference type="Proteomes" id="UP000602510"/>
    </source>
</evidence>
<reference evidence="2" key="1">
    <citation type="submission" date="2020-04" db="EMBL/GenBank/DDBJ databases">
        <title>Hybrid Assembly of Korean Phytophthora infestans isolates.</title>
        <authorList>
            <person name="Prokchorchik M."/>
            <person name="Lee Y."/>
            <person name="Seo J."/>
            <person name="Cho J.-H."/>
            <person name="Park Y.-E."/>
            <person name="Jang D.-C."/>
            <person name="Im J.-S."/>
            <person name="Choi J.-G."/>
            <person name="Park H.-J."/>
            <person name="Lee G.-B."/>
            <person name="Lee Y.-G."/>
            <person name="Hong S.-Y."/>
            <person name="Cho K."/>
            <person name="Sohn K.H."/>
        </authorList>
    </citation>
    <scope>NUCLEOTIDE SEQUENCE</scope>
    <source>
        <strain evidence="2">KR_1_A1</strain>
    </source>
</reference>
<keyword evidence="3" id="KW-1185">Reference proteome</keyword>
<feature type="signal peptide" evidence="1">
    <location>
        <begin position="1"/>
        <end position="16"/>
    </location>
</feature>